<dbReference type="GO" id="GO:0043291">
    <property type="term" value="C:RAVE complex"/>
    <property type="evidence" value="ECO:0007669"/>
    <property type="project" value="TreeGrafter"/>
</dbReference>
<evidence type="ECO:0008006" key="3">
    <source>
        <dbReference type="Google" id="ProtNLM"/>
    </source>
</evidence>
<dbReference type="InterPro" id="IPR011047">
    <property type="entry name" value="Quinoprotein_ADH-like_sf"/>
</dbReference>
<protein>
    <recommendedName>
        <fullName evidence="3">RAVE complex protein Rav1 C-terminal domain-containing protein</fullName>
    </recommendedName>
</protein>
<dbReference type="PANTHER" id="PTHR13950">
    <property type="entry name" value="RABCONNECTIN-RELATED"/>
    <property type="match status" value="1"/>
</dbReference>
<dbReference type="Proteomes" id="UP000179807">
    <property type="component" value="Unassembled WGS sequence"/>
</dbReference>
<comment type="caution">
    <text evidence="1">The sequence shown here is derived from an EMBL/GenBank/DDBJ whole genome shotgun (WGS) entry which is preliminary data.</text>
</comment>
<dbReference type="InterPro" id="IPR036322">
    <property type="entry name" value="WD40_repeat_dom_sf"/>
</dbReference>
<dbReference type="InterPro" id="IPR001680">
    <property type="entry name" value="WD40_rpt"/>
</dbReference>
<dbReference type="VEuPathDB" id="TrichDB:TRFO_18435"/>
<dbReference type="SUPFAM" id="SSF50998">
    <property type="entry name" value="Quinoprotein alcohol dehydrogenase-like"/>
    <property type="match status" value="1"/>
</dbReference>
<dbReference type="SUPFAM" id="SSF50978">
    <property type="entry name" value="WD40 repeat-like"/>
    <property type="match status" value="2"/>
</dbReference>
<organism evidence="1 2">
    <name type="scientific">Tritrichomonas foetus</name>
    <dbReference type="NCBI Taxonomy" id="1144522"/>
    <lineage>
        <taxon>Eukaryota</taxon>
        <taxon>Metamonada</taxon>
        <taxon>Parabasalia</taxon>
        <taxon>Tritrichomonadida</taxon>
        <taxon>Tritrichomonadidae</taxon>
        <taxon>Tritrichomonas</taxon>
    </lineage>
</organism>
<dbReference type="Pfam" id="PF00400">
    <property type="entry name" value="WD40"/>
    <property type="match status" value="1"/>
</dbReference>
<name>A0A1J4KR52_9EUKA</name>
<proteinExistence type="predicted"/>
<dbReference type="PANTHER" id="PTHR13950:SF9">
    <property type="entry name" value="RABCONNECTIN-3A"/>
    <property type="match status" value="1"/>
</dbReference>
<reference evidence="1" key="1">
    <citation type="submission" date="2016-10" db="EMBL/GenBank/DDBJ databases">
        <authorList>
            <person name="Benchimol M."/>
            <person name="Almeida L.G."/>
            <person name="Vasconcelos A.T."/>
            <person name="Perreira-Neves A."/>
            <person name="Rosa I.A."/>
            <person name="Tasca T."/>
            <person name="Bogo M.R."/>
            <person name="de Souza W."/>
        </authorList>
    </citation>
    <scope>NUCLEOTIDE SEQUENCE [LARGE SCALE GENOMIC DNA]</scope>
    <source>
        <strain evidence="1">K</strain>
    </source>
</reference>
<evidence type="ECO:0000313" key="1">
    <source>
        <dbReference type="EMBL" id="OHT11949.1"/>
    </source>
</evidence>
<dbReference type="InterPro" id="IPR015943">
    <property type="entry name" value="WD40/YVTN_repeat-like_dom_sf"/>
</dbReference>
<dbReference type="SMART" id="SM00320">
    <property type="entry name" value="WD40"/>
    <property type="match status" value="4"/>
</dbReference>
<dbReference type="Gene3D" id="2.130.10.10">
    <property type="entry name" value="YVTN repeat-like/Quinoprotein amine dehydrogenase"/>
    <property type="match status" value="2"/>
</dbReference>
<accession>A0A1J4KR52</accession>
<dbReference type="GeneID" id="94834885"/>
<dbReference type="GO" id="GO:0007035">
    <property type="term" value="P:vacuolar acidification"/>
    <property type="evidence" value="ECO:0007669"/>
    <property type="project" value="TreeGrafter"/>
</dbReference>
<dbReference type="InterPro" id="IPR052208">
    <property type="entry name" value="DmX-like/RAVE_component"/>
</dbReference>
<evidence type="ECO:0000313" key="2">
    <source>
        <dbReference type="Proteomes" id="UP000179807"/>
    </source>
</evidence>
<gene>
    <name evidence="1" type="ORF">TRFO_18435</name>
</gene>
<keyword evidence="2" id="KW-1185">Reference proteome</keyword>
<sequence length="1544" mass="177050">MTVTPGKSQIIKLRPNSLKSYDVSLPIHSESALFAFACENLIFVYNRFDFSENIIEIPDCQSKILMLTFNCAKNNQNYLFCVNDNNLIYQISLNDLKVINSYKIESTPCSITSSIDRIFYISNGILFSFYITDFIQIKLLENIEYKEVVSSPNGSAIALFTKGTKNIKIAYSPFNNEFFMLPLESNLIEFQWSCSQYLAAVTACEDMIVKIWLQQPNTTEMKCIGMHSFHETIYSVAFCYNSYDSQSISTYDKSVLNGVVPSLKRPKSQILVVTKNSMIICEETTTERLSKLVSAECPFTDIAKSVCDLFYLYSNGEIRKRFDITLFSKNGVFCHQIELTSKSFNQLTPYQLNFFSSDITRILPFNDHILVEMADGSIYDCFDDTPVSELTFHRNQFCGNISKEHIVVNGQIFKTERKILDLVSRNNCLIAIFARGNYGNIAFLKQRFISFDFMTDTPILSASIHSSDIFAVCTESEVICYIYDNEKYKIFSTLKISHPIARFLPNSYLLMAVASESTLSFYSVFYHEFSLISKINTSYITDFVYKPDINSIIVSTNNILFIYDFEINLPQVYSMEDDYVFYTCLTLCLFSVISKRQNQEALSGNDFVTKDTSYVLPDEKIDYLPKKFIQFCPLSAPGWEKLDENGRKFIFSYNFAKFYCQENIVFFSIWALLCNCQHLLYEPLQYESCKDICLSYAPLWIKENNILRMYVENIIMKTYPSTDELDMYLLLCVVVGKFSVASRVANMHGNIKIANCLLSDENNESKLEKSAFEALKIHRFEIASIFFLLLKKNLQAVQVLKSNPMLELLVSRLLAVDLTDQIMTEHFSQHINGFFIEFNKDTYEAADRLINYKLPNCEDLSLEAHRCEMIKEITGNIPKYLLLNMQFIPFFIKKHFIQSSTVDSDRLVFSRKRSRASFHFDFGGIGKNEAMDIGQEYDEEEEEESINDENVLIDNTHFVETFDEDIFSTSHNIVFSVTESFIVTQINKLFNVQFSETTIKLLTKIVKMISDRATIAAILFSLSFALSKSTFIIPLLESAYDFQIENYFDEFVNCQVSVLPPDLLTPFANQSTKLTQNDINIVNCLAFNKMSQNYSKSIKFDKLSILPYYFHHRHRILFKKLTEFYFSDPGIIDDIDPLNLDPMNQLQKMEKVSIHERWLVALNGSFSSPFFLDNKFNYSSTSTLRSGISPPIRGICIDKINNQKLAIVSDSLNLLKVSDEVLNGVYKADKSDEYIYYDSPFAPLLKGHENASISPTDCTKFTCEWNKNHSFKTFIHTTACDSHPFYEIFVTGDVNGNLRLWNFTSHFLQSSHSINFYDSEITDMHFNESGTSLLISDKKGRVYTCNDFINNTNLICTTEKSTSAWFNNDSQIVVVDPFNSVLNIYDTKAGNKPVFTHDLSSCFTKRYPVDVWEYKIALGCPDGRLNVFDVRNSLPFSKRMHSSRIRAIKFHQSGSFLATGGLDNKLLFINSNNLSVCDSMHDVLPHNIYDKKMGITAIAMSKQVVIVGGYSNALQAWTIVSEKGKAASMNFSTAIDLRNILNEL</sequence>
<dbReference type="EMBL" id="MLAK01000575">
    <property type="protein sequence ID" value="OHT11949.1"/>
    <property type="molecule type" value="Genomic_DNA"/>
</dbReference>
<dbReference type="OrthoDB" id="8883818at2759"/>
<dbReference type="RefSeq" id="XP_068365085.1">
    <property type="nucleotide sequence ID" value="XM_068500181.1"/>
</dbReference>